<proteinExistence type="inferred from homology"/>
<dbReference type="InterPro" id="IPR036188">
    <property type="entry name" value="FAD/NAD-bd_sf"/>
</dbReference>
<dbReference type="Pfam" id="PF05199">
    <property type="entry name" value="GMC_oxred_C"/>
    <property type="match status" value="1"/>
</dbReference>
<dbReference type="InterPro" id="IPR000172">
    <property type="entry name" value="GMC_OxRdtase_N"/>
</dbReference>
<protein>
    <submittedName>
        <fullName evidence="5">GMC oxidoreductase</fullName>
    </submittedName>
</protein>
<accession>A0A6A6D399</accession>
<evidence type="ECO:0000313" key="5">
    <source>
        <dbReference type="EMBL" id="KAF2172609.1"/>
    </source>
</evidence>
<feature type="binding site" evidence="3">
    <location>
        <position position="233"/>
    </location>
    <ligand>
        <name>FAD</name>
        <dbReference type="ChEBI" id="CHEBI:57692"/>
    </ligand>
</feature>
<dbReference type="Gene3D" id="3.50.50.60">
    <property type="entry name" value="FAD/NAD(P)-binding domain"/>
    <property type="match status" value="1"/>
</dbReference>
<feature type="binding site" evidence="3">
    <location>
        <begin position="96"/>
        <end position="99"/>
    </location>
    <ligand>
        <name>FAD</name>
        <dbReference type="ChEBI" id="CHEBI:57692"/>
    </ligand>
</feature>
<feature type="active site" description="Proton donor" evidence="2">
    <location>
        <position position="475"/>
    </location>
</feature>
<dbReference type="SUPFAM" id="SSF51905">
    <property type="entry name" value="FAD/NAD(P)-binding domain"/>
    <property type="match status" value="1"/>
</dbReference>
<dbReference type="Pfam" id="PF00732">
    <property type="entry name" value="GMC_oxred_N"/>
    <property type="match status" value="1"/>
</dbReference>
<feature type="domain" description="Glucose-methanol-choline oxidoreductase N-terminal" evidence="4">
    <location>
        <begin position="265"/>
        <end position="279"/>
    </location>
</feature>
<evidence type="ECO:0000313" key="6">
    <source>
        <dbReference type="Proteomes" id="UP000799537"/>
    </source>
</evidence>
<name>A0A6A6D399_ZASCE</name>
<dbReference type="EMBL" id="ML993580">
    <property type="protein sequence ID" value="KAF2172609.1"/>
    <property type="molecule type" value="Genomic_DNA"/>
</dbReference>
<dbReference type="InterPro" id="IPR012132">
    <property type="entry name" value="GMC_OxRdtase"/>
</dbReference>
<dbReference type="PANTHER" id="PTHR11552:SF134">
    <property type="entry name" value="GLUCOSE-METHANOL-CHOLINE OXIDOREDUCTASE N-TERMINAL DOMAIN-CONTAINING PROTEIN"/>
    <property type="match status" value="1"/>
</dbReference>
<dbReference type="Gene3D" id="3.30.560.10">
    <property type="entry name" value="Glucose Oxidase, domain 3"/>
    <property type="match status" value="1"/>
</dbReference>
<dbReference type="PANTHER" id="PTHR11552">
    <property type="entry name" value="GLUCOSE-METHANOL-CHOLINE GMC OXIDOREDUCTASE"/>
    <property type="match status" value="1"/>
</dbReference>
<sequence>MTISTYDFIVVGAGPSGASLAHKLSCAPGEPSVLLLEAGEANEEPNLRIAGERNTFWASGGSKLDRGYVTAPQAALNNRELAYHRGTGLGGSSATNIGVWDYGCKPDMDEWAKQVGDDWWKWSNVQARFAQIENLHDLTPEAYRQYVQPNPAVRGKSGPVDVTYPAIWDPCLPSVFEAIKEHKIPLNTDISSEKGIGMGVAPATVLGTSRVTSSSAYLKAPKKNLHVATGSKVHRVLFEGRRARGIQLIGGEKRYASREVILSTGAIDTPKLLMLSGVGDAGALKKLGIPTVLDQPHIGRDLKDHPMVRLGATVAEDGLPATPLAPGPEDMAAAAQGYLRMDSSRLSTLSGLDLDVQQYLMNSLLPTHELLLRVMPSPIEPGRLLWIAVLVLMNTQSQGTVTLRSRDPLDSPVIDLNLLSHPYDMELAREAIKCTIPIIRESAFIPTEGLPVGPKTFDEEAITQYVRTTATHLWHACGSVKMGKPGRKDTCVTPDFKVQGLQGIRVADLSVTPVIPSHHTQSTAYLIGERAAELIIAEHGFGV</sequence>
<dbReference type="Proteomes" id="UP000799537">
    <property type="component" value="Unassembled WGS sequence"/>
</dbReference>
<dbReference type="GeneID" id="54556945"/>
<organism evidence="5 6">
    <name type="scientific">Zasmidium cellare ATCC 36951</name>
    <dbReference type="NCBI Taxonomy" id="1080233"/>
    <lineage>
        <taxon>Eukaryota</taxon>
        <taxon>Fungi</taxon>
        <taxon>Dikarya</taxon>
        <taxon>Ascomycota</taxon>
        <taxon>Pezizomycotina</taxon>
        <taxon>Dothideomycetes</taxon>
        <taxon>Dothideomycetidae</taxon>
        <taxon>Mycosphaerellales</taxon>
        <taxon>Mycosphaerellaceae</taxon>
        <taxon>Zasmidium</taxon>
    </lineage>
</organism>
<keyword evidence="3" id="KW-0285">Flavoprotein</keyword>
<dbReference type="SUPFAM" id="SSF54373">
    <property type="entry name" value="FAD-linked reductases, C-terminal domain"/>
    <property type="match status" value="1"/>
</dbReference>
<evidence type="ECO:0000256" key="1">
    <source>
        <dbReference type="ARBA" id="ARBA00010790"/>
    </source>
</evidence>
<evidence type="ECO:0000256" key="2">
    <source>
        <dbReference type="PIRSR" id="PIRSR000137-1"/>
    </source>
</evidence>
<dbReference type="GO" id="GO:0016614">
    <property type="term" value="F:oxidoreductase activity, acting on CH-OH group of donors"/>
    <property type="evidence" value="ECO:0007669"/>
    <property type="project" value="InterPro"/>
</dbReference>
<evidence type="ECO:0000256" key="3">
    <source>
        <dbReference type="PIRSR" id="PIRSR000137-2"/>
    </source>
</evidence>
<dbReference type="PIRSF" id="PIRSF000137">
    <property type="entry name" value="Alcohol_oxidase"/>
    <property type="match status" value="1"/>
</dbReference>
<comment type="similarity">
    <text evidence="1">Belongs to the GMC oxidoreductase family.</text>
</comment>
<gene>
    <name evidence="5" type="ORF">M409DRAFT_16572</name>
</gene>
<dbReference type="InterPro" id="IPR007867">
    <property type="entry name" value="GMC_OxRtase_C"/>
</dbReference>
<evidence type="ECO:0000259" key="4">
    <source>
        <dbReference type="PROSITE" id="PS00624"/>
    </source>
</evidence>
<comment type="cofactor">
    <cofactor evidence="3">
        <name>FAD</name>
        <dbReference type="ChEBI" id="CHEBI:57692"/>
    </cofactor>
</comment>
<feature type="binding site" evidence="3">
    <location>
        <begin position="474"/>
        <end position="475"/>
    </location>
    <ligand>
        <name>FAD</name>
        <dbReference type="ChEBI" id="CHEBI:57692"/>
    </ligand>
</feature>
<keyword evidence="6" id="KW-1185">Reference proteome</keyword>
<reference evidence="5" key="1">
    <citation type="journal article" date="2020" name="Stud. Mycol.">
        <title>101 Dothideomycetes genomes: a test case for predicting lifestyles and emergence of pathogens.</title>
        <authorList>
            <person name="Haridas S."/>
            <person name="Albert R."/>
            <person name="Binder M."/>
            <person name="Bloem J."/>
            <person name="Labutti K."/>
            <person name="Salamov A."/>
            <person name="Andreopoulos B."/>
            <person name="Baker S."/>
            <person name="Barry K."/>
            <person name="Bills G."/>
            <person name="Bluhm B."/>
            <person name="Cannon C."/>
            <person name="Castanera R."/>
            <person name="Culley D."/>
            <person name="Daum C."/>
            <person name="Ezra D."/>
            <person name="Gonzalez J."/>
            <person name="Henrissat B."/>
            <person name="Kuo A."/>
            <person name="Liang C."/>
            <person name="Lipzen A."/>
            <person name="Lutzoni F."/>
            <person name="Magnuson J."/>
            <person name="Mondo S."/>
            <person name="Nolan M."/>
            <person name="Ohm R."/>
            <person name="Pangilinan J."/>
            <person name="Park H.-J."/>
            <person name="Ramirez L."/>
            <person name="Alfaro M."/>
            <person name="Sun H."/>
            <person name="Tritt A."/>
            <person name="Yoshinaga Y."/>
            <person name="Zwiers L.-H."/>
            <person name="Turgeon B."/>
            <person name="Goodwin S."/>
            <person name="Spatafora J."/>
            <person name="Crous P."/>
            <person name="Grigoriev I."/>
        </authorList>
    </citation>
    <scope>NUCLEOTIDE SEQUENCE</scope>
    <source>
        <strain evidence="5">ATCC 36951</strain>
    </source>
</reference>
<dbReference type="PROSITE" id="PS00624">
    <property type="entry name" value="GMC_OXRED_2"/>
    <property type="match status" value="1"/>
</dbReference>
<keyword evidence="3" id="KW-0274">FAD</keyword>
<dbReference type="OrthoDB" id="269227at2759"/>
<dbReference type="AlphaFoldDB" id="A0A6A6D399"/>
<feature type="active site" description="Proton acceptor" evidence="2">
    <location>
        <position position="519"/>
    </location>
</feature>
<dbReference type="GO" id="GO:0050660">
    <property type="term" value="F:flavin adenine dinucleotide binding"/>
    <property type="evidence" value="ECO:0007669"/>
    <property type="project" value="InterPro"/>
</dbReference>
<dbReference type="RefSeq" id="XP_033673498.1">
    <property type="nucleotide sequence ID" value="XM_033803673.1"/>
</dbReference>